<feature type="signal peptide" evidence="2">
    <location>
        <begin position="1"/>
        <end position="21"/>
    </location>
</feature>
<organism evidence="3">
    <name type="scientific">Theileria annulata</name>
    <dbReference type="NCBI Taxonomy" id="5874"/>
    <lineage>
        <taxon>Eukaryota</taxon>
        <taxon>Sar</taxon>
        <taxon>Alveolata</taxon>
        <taxon>Apicomplexa</taxon>
        <taxon>Aconoidasida</taxon>
        <taxon>Piroplasmida</taxon>
        <taxon>Theileriidae</taxon>
        <taxon>Theileria</taxon>
    </lineage>
</organism>
<dbReference type="EMBL" id="UIVS01000001">
    <property type="protein sequence ID" value="SVP89364.1"/>
    <property type="molecule type" value="Genomic_DNA"/>
</dbReference>
<protein>
    <submittedName>
        <fullName evidence="3">Theileria-specific sub-telomeric protein, SVSP family</fullName>
    </submittedName>
</protein>
<evidence type="ECO:0000256" key="1">
    <source>
        <dbReference type="SAM" id="MobiDB-lite"/>
    </source>
</evidence>
<feature type="region of interest" description="Disordered" evidence="1">
    <location>
        <begin position="186"/>
        <end position="254"/>
    </location>
</feature>
<keyword evidence="2" id="KW-0732">Signal</keyword>
<dbReference type="AlphaFoldDB" id="A0A3B0MZJ7"/>
<feature type="region of interest" description="Disordered" evidence="1">
    <location>
        <begin position="141"/>
        <end position="167"/>
    </location>
</feature>
<feature type="compositionally biased region" description="Basic and acidic residues" evidence="1">
    <location>
        <begin position="201"/>
        <end position="230"/>
    </location>
</feature>
<proteinExistence type="predicted"/>
<evidence type="ECO:0000256" key="2">
    <source>
        <dbReference type="SAM" id="SignalP"/>
    </source>
</evidence>
<evidence type="ECO:0000313" key="4">
    <source>
        <dbReference type="EMBL" id="SVP89364.1"/>
    </source>
</evidence>
<dbReference type="EMBL" id="UIVT01000001">
    <property type="protein sequence ID" value="SVP88183.1"/>
    <property type="molecule type" value="Genomic_DNA"/>
</dbReference>
<name>A0A3B0MZJ7_THEAN</name>
<feature type="compositionally biased region" description="Low complexity" evidence="1">
    <location>
        <begin position="141"/>
        <end position="153"/>
    </location>
</feature>
<evidence type="ECO:0000313" key="3">
    <source>
        <dbReference type="EMBL" id="SVP88183.1"/>
    </source>
</evidence>
<sequence>MNKCVTYTYIIILIIIADVYCSDKQPSRVSDDSTDDSDDDINFDTIVKELETLVDEDDEYDFGRVSKQVEKIIDDILDESDETSGVDPNTLVKGIEKIIDDHIDEPLSKIEEQKTYPQQYQTPFNYSNYQSFYSQYKEQSDSISPSSYFSSQPVYPPPSSTPLSSNLKYHSPVFYPRYVNPRLIPRYQKYPYGPDPGGKGVSDKPSDQPSKPPDDKQTDRPRDRPRDKPSVSRKPVKGYKPKYPKEGAFGGDEEETQKLSSFFPETKKCKTITLVKYDQGNLVEMTHEDYRILQCGSHITKYIFRSELEQVYCDDEIVYNHRPGKHYCISLNYNIQSCYFVLEFIDELLLLMFTKGKWKGNKHKNQCPFKFYTHIHGHIRQMTNDYYCIDINTKGSIKYRFCNNVYCSKVKFDDEEVWEKTTHGEYPMAICSSYNGKIIFYYDGYNEVFGKRYNKYVLLSSGKDDK</sequence>
<feature type="chain" id="PRO_5036335408" evidence="2">
    <location>
        <begin position="22"/>
        <end position="466"/>
    </location>
</feature>
<reference evidence="3" key="1">
    <citation type="submission" date="2018-07" db="EMBL/GenBank/DDBJ databases">
        <authorList>
            <person name="Quirk P.G."/>
            <person name="Krulwich T.A."/>
        </authorList>
    </citation>
    <scope>NUCLEOTIDE SEQUENCE</scope>
    <source>
        <strain evidence="3">Anand</strain>
    </source>
</reference>
<dbReference type="VEuPathDB" id="PiroplasmaDB:TA05575"/>
<gene>
    <name evidence="3" type="ORF">TAT_000005300</name>
    <name evidence="4" type="ORF">TAV_000005300</name>
</gene>
<accession>A0A3B0MZJ7</accession>